<reference evidence="1" key="1">
    <citation type="journal article" date="2017" name="Front. Microbiol.">
        <title>Genome Characterization of the First Mimiviruses of Lineage C Isolated in Brazil.</title>
        <authorList>
            <person name="Assis F.L."/>
            <person name="Franco-Luiz A.P.M."/>
            <person name="Dos Santos R.N."/>
            <person name="Campos F.S."/>
            <person name="Dornas F.P."/>
            <person name="Borato P.V.M."/>
            <person name="Franco A.C."/>
            <person name="Abrahao J.S."/>
            <person name="Colson P."/>
            <person name="Scola B."/>
        </authorList>
    </citation>
    <scope>NUCLEOTIDE SEQUENCE [LARGE SCALE GENOMIC DNA]</scope>
</reference>
<accession>A0A2L2DNY8</accession>
<organismHost>
    <name type="scientific">Acanthamoeba polyphaga</name>
    <name type="common">Amoeba</name>
    <dbReference type="NCBI Taxonomy" id="5757"/>
</organismHost>
<dbReference type="Proteomes" id="UP000279644">
    <property type="component" value="Segment"/>
</dbReference>
<proteinExistence type="predicted"/>
<dbReference type="EMBL" id="MG602508">
    <property type="protein sequence ID" value="AVG47864.1"/>
    <property type="molecule type" value="Genomic_DNA"/>
</dbReference>
<evidence type="ECO:0000313" key="1">
    <source>
        <dbReference type="EMBL" id="AVG47864.1"/>
    </source>
</evidence>
<name>A0A2L2DNY8_MIMIV</name>
<organism evidence="1">
    <name type="scientific">Acanthamoeba polyphaga mimivirus</name>
    <name type="common">APMV</name>
    <dbReference type="NCBI Taxonomy" id="212035"/>
    <lineage>
        <taxon>Viruses</taxon>
        <taxon>Varidnaviria</taxon>
        <taxon>Bamfordvirae</taxon>
        <taxon>Nucleocytoviricota</taxon>
        <taxon>Megaviricetes</taxon>
        <taxon>Imitervirales</taxon>
        <taxon>Mimiviridae</taxon>
        <taxon>Megamimivirinae</taxon>
        <taxon>Mimivirus</taxon>
        <taxon>Mimivirus bradfordmassiliense</taxon>
    </lineage>
</organism>
<sequence length="152" mass="17304">MRRNSPQHFYNPGVHYTENPLTGYKLMMCSLSNGGNYKFTEEPFFALATVKITSLARVVTLNNSKIEGHVRTSEIYVEQIEKFDGTIIDDTYTCFHPAFPFDTSDYKIGSSIRPTRDLDINCNNIDKLTDHNGINLFLVNKEDLIEASKIIS</sequence>
<protein>
    <submittedName>
        <fullName evidence="1">Uncharacterized protein</fullName>
    </submittedName>
</protein>